<gene>
    <name evidence="3" type="ORF">PhCBS80983_g04643</name>
</gene>
<dbReference type="Proteomes" id="UP000318582">
    <property type="component" value="Unassembled WGS sequence"/>
</dbReference>
<dbReference type="SUPFAM" id="SSF56003">
    <property type="entry name" value="Molybdenum cofactor-binding domain"/>
    <property type="match status" value="1"/>
</dbReference>
<proteinExistence type="predicted"/>
<name>A0A507DYN2_9FUNG</name>
<dbReference type="Pfam" id="PF20256">
    <property type="entry name" value="MoCoBD_2"/>
    <property type="match status" value="1"/>
</dbReference>
<dbReference type="PANTHER" id="PTHR45444:SF3">
    <property type="entry name" value="XANTHINE DEHYDROGENASE"/>
    <property type="match status" value="1"/>
</dbReference>
<evidence type="ECO:0000313" key="3">
    <source>
        <dbReference type="EMBL" id="TPX56255.1"/>
    </source>
</evidence>
<comment type="caution">
    <text evidence="3">The sequence shown here is derived from an EMBL/GenBank/DDBJ whole genome shotgun (WGS) entry which is preliminary data.</text>
</comment>
<organism evidence="3 4">
    <name type="scientific">Powellomyces hirtus</name>
    <dbReference type="NCBI Taxonomy" id="109895"/>
    <lineage>
        <taxon>Eukaryota</taxon>
        <taxon>Fungi</taxon>
        <taxon>Fungi incertae sedis</taxon>
        <taxon>Chytridiomycota</taxon>
        <taxon>Chytridiomycota incertae sedis</taxon>
        <taxon>Chytridiomycetes</taxon>
        <taxon>Spizellomycetales</taxon>
        <taxon>Powellomycetaceae</taxon>
        <taxon>Powellomyces</taxon>
    </lineage>
</organism>
<protein>
    <recommendedName>
        <fullName evidence="2">Aldehyde oxidase/xanthine dehydrogenase second molybdopterin binding domain-containing protein</fullName>
    </recommendedName>
</protein>
<sequence>MESSDLARRKQEINEWNKKHTHRKRGISLMPTKFGLAFTARFLNQAGALVHIYTDGSVLITHGGTEMGQGRPAHENGSGRRSSPSPRYISPKPRPPPSPTLPPLPPPSSPISTAVDKAYFERTGLSATGFYKTPDLNFDWDKLKGRMLNYFTCVPPETTPRCERILRWTLDRRVRARNGLDNPRRARLQPQKWIPRFLITRGPGAYKIPGFRDIPVDFRVNFLAGVANMRAIHSSKAVGEPPLLGATIIYTIREAVKSARAQHGDKQEWFRMDSPATGERFLEACGGKDARKAKEFKDDGKAWGVAA</sequence>
<evidence type="ECO:0000259" key="2">
    <source>
        <dbReference type="Pfam" id="PF20256"/>
    </source>
</evidence>
<feature type="region of interest" description="Disordered" evidence="1">
    <location>
        <begin position="63"/>
        <end position="113"/>
    </location>
</feature>
<feature type="compositionally biased region" description="Low complexity" evidence="1">
    <location>
        <begin position="79"/>
        <end position="91"/>
    </location>
</feature>
<dbReference type="GO" id="GO:0016491">
    <property type="term" value="F:oxidoreductase activity"/>
    <property type="evidence" value="ECO:0007669"/>
    <property type="project" value="InterPro"/>
</dbReference>
<accession>A0A507DYN2</accession>
<feature type="compositionally biased region" description="Pro residues" evidence="1">
    <location>
        <begin position="92"/>
        <end position="109"/>
    </location>
</feature>
<dbReference type="STRING" id="109895.A0A507DYN2"/>
<feature type="region of interest" description="Disordered" evidence="1">
    <location>
        <begin position="1"/>
        <end position="24"/>
    </location>
</feature>
<dbReference type="InterPro" id="IPR037165">
    <property type="entry name" value="AldOxase/xan_DH_Mopterin-bd_sf"/>
</dbReference>
<dbReference type="EMBL" id="QEAQ01000080">
    <property type="protein sequence ID" value="TPX56255.1"/>
    <property type="molecule type" value="Genomic_DNA"/>
</dbReference>
<keyword evidence="4" id="KW-1185">Reference proteome</keyword>
<reference evidence="3 4" key="1">
    <citation type="journal article" date="2019" name="Sci. Rep.">
        <title>Comparative genomics of chytrid fungi reveal insights into the obligate biotrophic and pathogenic lifestyle of Synchytrium endobioticum.</title>
        <authorList>
            <person name="van de Vossenberg B.T.L.H."/>
            <person name="Warris S."/>
            <person name="Nguyen H.D.T."/>
            <person name="van Gent-Pelzer M.P.E."/>
            <person name="Joly D.L."/>
            <person name="van de Geest H.C."/>
            <person name="Bonants P.J.M."/>
            <person name="Smith D.S."/>
            <person name="Levesque C.A."/>
            <person name="van der Lee T.A.J."/>
        </authorList>
    </citation>
    <scope>NUCLEOTIDE SEQUENCE [LARGE SCALE GENOMIC DNA]</scope>
    <source>
        <strain evidence="3 4">CBS 809.83</strain>
    </source>
</reference>
<evidence type="ECO:0000256" key="1">
    <source>
        <dbReference type="SAM" id="MobiDB-lite"/>
    </source>
</evidence>
<dbReference type="GO" id="GO:0005506">
    <property type="term" value="F:iron ion binding"/>
    <property type="evidence" value="ECO:0007669"/>
    <property type="project" value="InterPro"/>
</dbReference>
<dbReference type="PANTHER" id="PTHR45444">
    <property type="entry name" value="XANTHINE DEHYDROGENASE"/>
    <property type="match status" value="1"/>
</dbReference>
<dbReference type="InterPro" id="IPR016208">
    <property type="entry name" value="Ald_Oxase/xanthine_DH-like"/>
</dbReference>
<dbReference type="Gene3D" id="3.30.365.10">
    <property type="entry name" value="Aldehyde oxidase/xanthine dehydrogenase, molybdopterin binding domain"/>
    <property type="match status" value="5"/>
</dbReference>
<evidence type="ECO:0000313" key="4">
    <source>
        <dbReference type="Proteomes" id="UP000318582"/>
    </source>
</evidence>
<dbReference type="InterPro" id="IPR046867">
    <property type="entry name" value="AldOxase/xan_DH_MoCoBD2"/>
</dbReference>
<dbReference type="AlphaFoldDB" id="A0A507DYN2"/>
<feature type="compositionally biased region" description="Basic and acidic residues" evidence="1">
    <location>
        <begin position="1"/>
        <end position="18"/>
    </location>
</feature>
<feature type="domain" description="Aldehyde oxidase/xanthine dehydrogenase second molybdopterin binding" evidence="2">
    <location>
        <begin position="2"/>
        <end position="70"/>
    </location>
</feature>